<dbReference type="WBParaSite" id="Csp11.Scaffold629.g16227.t1">
    <property type="protein sequence ID" value="Csp11.Scaffold629.g16227.t1"/>
    <property type="gene ID" value="Csp11.Scaffold629.g16227"/>
</dbReference>
<evidence type="ECO:0000313" key="3">
    <source>
        <dbReference type="WBParaSite" id="Csp11.Scaffold629.g16227.t1"/>
    </source>
</evidence>
<name>A0A1I7U9H5_9PELO</name>
<dbReference type="Pfam" id="PF07735">
    <property type="entry name" value="FBA_2"/>
    <property type="match status" value="2"/>
</dbReference>
<evidence type="ECO:0000259" key="1">
    <source>
        <dbReference type="PROSITE" id="PS50181"/>
    </source>
</evidence>
<dbReference type="InterPro" id="IPR012885">
    <property type="entry name" value="F-box_Sdz-33"/>
</dbReference>
<dbReference type="PANTHER" id="PTHR21503:SF48">
    <property type="entry name" value="F-BOX ASSOCIATED DOMAIN-CONTAINING PROTEIN-RELATED"/>
    <property type="match status" value="1"/>
</dbReference>
<evidence type="ECO:0000313" key="2">
    <source>
        <dbReference type="Proteomes" id="UP000095282"/>
    </source>
</evidence>
<sequence>MSFQLFSLPQPAYTNIINSMNPCEQFFTSLCSRNTYSIIKMHRHQIRNSWLYTKGNFEFHFGTNQAIHLAFHQSSNTPNRDLKQLTLEGNSVGYEVTGDKVITTYWTEPIEGTMSLLEYVGDLFNVIVTGMDIYYDSGDRLMNFVQEKQKHVRKFRFVSKDSEEKFTPETLTSLITLCDTEGIILNAYTTEPVQPFHKKCYIFAVLIGSWVTVDHLMALDCIRVYVNTKNRLTSGDLNRFIKHWMNGGNPRLKTLKIQLDNYNEQELIAGIDGKWSKRKLLHSADEERDFFNLDEFFEIQKTTNGMSAGFTFVDGSFCFGAWPCALSLFRLPQLASMNIINLMSTTEHLFGIQVDQVDIQDNRDTRIMNWVQRRQGSLKMVQVTDTRENQFGSEEMKNIMMECKAENILLSTLHSTQFEIENLNNKFEVFECLSGTWITVDNLMTLDCIRITVQEKQFTCTEMNRFIKHWLQGGSSRLAFLRVPVTEQNNEELLDGLEAQWNIEKIAVVPQQQTLLLYNGFYLVSRTDGATLGLKYFVDFFVIVLCPINMGNLLYLGHL</sequence>
<organism evidence="2 3">
    <name type="scientific">Caenorhabditis tropicalis</name>
    <dbReference type="NCBI Taxonomy" id="1561998"/>
    <lineage>
        <taxon>Eukaryota</taxon>
        <taxon>Metazoa</taxon>
        <taxon>Ecdysozoa</taxon>
        <taxon>Nematoda</taxon>
        <taxon>Chromadorea</taxon>
        <taxon>Rhabditida</taxon>
        <taxon>Rhabditina</taxon>
        <taxon>Rhabditomorpha</taxon>
        <taxon>Rhabditoidea</taxon>
        <taxon>Rhabditidae</taxon>
        <taxon>Peloderinae</taxon>
        <taxon>Caenorhabditis</taxon>
    </lineage>
</organism>
<feature type="domain" description="F-box" evidence="1">
    <location>
        <begin position="2"/>
        <end position="53"/>
    </location>
</feature>
<dbReference type="PROSITE" id="PS50181">
    <property type="entry name" value="FBOX"/>
    <property type="match status" value="1"/>
</dbReference>
<dbReference type="PANTHER" id="PTHR21503">
    <property type="entry name" value="F-BOX-CONTAINING HYPOTHETICAL PROTEIN C.ELEGANS"/>
    <property type="match status" value="1"/>
</dbReference>
<keyword evidence="2" id="KW-1185">Reference proteome</keyword>
<dbReference type="Proteomes" id="UP000095282">
    <property type="component" value="Unplaced"/>
</dbReference>
<reference evidence="3" key="1">
    <citation type="submission" date="2016-11" db="UniProtKB">
        <authorList>
            <consortium name="WormBaseParasite"/>
        </authorList>
    </citation>
    <scope>IDENTIFICATION</scope>
</reference>
<accession>A0A1I7U9H5</accession>
<protein>
    <submittedName>
        <fullName evidence="3">F-box domain-containing protein</fullName>
    </submittedName>
</protein>
<dbReference type="InterPro" id="IPR001810">
    <property type="entry name" value="F-box_dom"/>
</dbReference>
<dbReference type="Pfam" id="PF00646">
    <property type="entry name" value="F-box"/>
    <property type="match status" value="1"/>
</dbReference>
<dbReference type="eggNOG" id="ENOG502TJY0">
    <property type="taxonomic scope" value="Eukaryota"/>
</dbReference>
<proteinExistence type="predicted"/>
<dbReference type="AlphaFoldDB" id="A0A1I7U9H5"/>